<feature type="transmembrane region" description="Helical" evidence="1">
    <location>
        <begin position="123"/>
        <end position="143"/>
    </location>
</feature>
<dbReference type="PANTHER" id="PTHR38454">
    <property type="entry name" value="INTEGRAL MEMBRANE PROTEIN-RELATED"/>
    <property type="match status" value="1"/>
</dbReference>
<keyword evidence="1" id="KW-1133">Transmembrane helix</keyword>
<feature type="transmembrane region" description="Helical" evidence="1">
    <location>
        <begin position="279"/>
        <end position="300"/>
    </location>
</feature>
<evidence type="ECO:0000313" key="3">
    <source>
        <dbReference type="Proteomes" id="UP000460412"/>
    </source>
</evidence>
<dbReference type="Proteomes" id="UP000460412">
    <property type="component" value="Unassembled WGS sequence"/>
</dbReference>
<reference evidence="2 3" key="1">
    <citation type="submission" date="2019-12" db="EMBL/GenBank/DDBJ databases">
        <title>Sporaefaciens musculi gen. nov., sp. nov., a novel bacterium isolated from the caecum of an obese mouse.</title>
        <authorList>
            <person name="Rasmussen T.S."/>
            <person name="Streidl T."/>
            <person name="Hitch T.C.A."/>
            <person name="Wortmann E."/>
            <person name="Deptula P."/>
            <person name="Hansen M."/>
            <person name="Nielsen D.S."/>
            <person name="Clavel T."/>
            <person name="Vogensen F.K."/>
        </authorList>
    </citation>
    <scope>NUCLEOTIDE SEQUENCE [LARGE SCALE GENOMIC DNA]</scope>
    <source>
        <strain evidence="2 3">WCA-9-b2</strain>
    </source>
</reference>
<feature type="transmembrane region" description="Helical" evidence="1">
    <location>
        <begin position="181"/>
        <end position="202"/>
    </location>
</feature>
<dbReference type="PANTHER" id="PTHR38454:SF1">
    <property type="entry name" value="INTEGRAL MEMBRANE PROTEIN"/>
    <property type="match status" value="1"/>
</dbReference>
<feature type="transmembrane region" description="Helical" evidence="1">
    <location>
        <begin position="74"/>
        <end position="91"/>
    </location>
</feature>
<evidence type="ECO:0000256" key="1">
    <source>
        <dbReference type="SAM" id="Phobius"/>
    </source>
</evidence>
<comment type="caution">
    <text evidence="2">The sequence shown here is derived from an EMBL/GenBank/DDBJ whole genome shotgun (WGS) entry which is preliminary data.</text>
</comment>
<dbReference type="InterPro" id="IPR018580">
    <property type="entry name" value="Uncharacterised_YfhO"/>
</dbReference>
<dbReference type="RefSeq" id="WP_159751998.1">
    <property type="nucleotide sequence ID" value="NZ_WUQX01000001.1"/>
</dbReference>
<sequence>MRRLPYSCYLFLACLTFGFCYLFCLRYGVFGAKVDWISQHSVLPDYFRRQFYDTGQLFPEFAANIGGGQNIYHFGYYGLYNPLLLFSYLLPFVKMSDYMMAVQFLGLVASVLLMYRWLEKRGFSWKICVGMAILFLLAGPVIFHSYNQIMFINYMPFLLTGLWGVDRYFEKQKSGLLTVSIFLMIMTSFYFSIGGMLVLVLYGIHRYLMVCDEAGEKVSVKSFLTAGLKFSLYFVLAVLMSGVLLAPTAFALTGREGEGAAVGLGELLFPKVSMTRFCYSPYGIGMTTLAVTAVIALVFGRKWYERALALSCAAVLTVPVFAYLLNGGLYVRDKVMIPFLPLLCYITAYYLEGLESRGKEKETEGIRRIARLGESLPYILTIVMVCLNRQQGDIRKYWKLLLLDSVLMLVCFLVFRLCQRRSVILLAPSILMLLVFDYTCHTQADRGLNRKFYEEITDSEIGEKIESVTAKEEGVYRTEQLGSDNENAANLNRIWTMGQYVSSVYSSSYHEGYREFRQETFQLEEPFRNFLMQSAVHNPVYQRFMGIKYVVSRDELLDYEPVEYDRGKKVYEDTKENGKQGDVWRVYENTQVSPVVYGTNRVISKEDFLKLEFPYRQLALLEYAVVEDAGDFSENAPIVKDVLAEWVSPIEIDLPLDIASDTDQEVQVNLPDLPEKEKGQRVLFLCFQVENQRTSKDVAVWVEGIRNKLTARSHFYYNDNTVFTYGIPLKEGQETVEMVFGKGRYEIKELEAYIGRLPSWEGEKELDDRLYQSVFKPDWERTKGNRIEGSIDVKREGYVITTIPYDENFELLVDGEPVRAEEVNTAFLGFRIGAGVHEVRLLYHAPGVKAGKLMSMAGLIIFCGMILRQKKCRKSRHLPPFPRLQMFV</sequence>
<name>A0A7X3SK00_9FIRM</name>
<keyword evidence="3" id="KW-1185">Reference proteome</keyword>
<feature type="transmembrane region" description="Helical" evidence="1">
    <location>
        <begin position="307"/>
        <end position="329"/>
    </location>
</feature>
<proteinExistence type="predicted"/>
<dbReference type="EMBL" id="WUQX01000001">
    <property type="protein sequence ID" value="MXP76959.1"/>
    <property type="molecule type" value="Genomic_DNA"/>
</dbReference>
<feature type="transmembrane region" description="Helical" evidence="1">
    <location>
        <begin position="397"/>
        <end position="415"/>
    </location>
</feature>
<feature type="transmembrane region" description="Helical" evidence="1">
    <location>
        <begin position="98"/>
        <end position="117"/>
    </location>
</feature>
<organism evidence="2 3">
    <name type="scientific">Sporofaciens musculi</name>
    <dbReference type="NCBI Taxonomy" id="2681861"/>
    <lineage>
        <taxon>Bacteria</taxon>
        <taxon>Bacillati</taxon>
        <taxon>Bacillota</taxon>
        <taxon>Clostridia</taxon>
        <taxon>Lachnospirales</taxon>
        <taxon>Lachnospiraceae</taxon>
        <taxon>Sporofaciens</taxon>
    </lineage>
</organism>
<feature type="transmembrane region" description="Helical" evidence="1">
    <location>
        <begin position="335"/>
        <end position="351"/>
    </location>
</feature>
<dbReference type="AlphaFoldDB" id="A0A7X3SK00"/>
<gene>
    <name evidence="2" type="ORF">GN277_16685</name>
</gene>
<accession>A0A7X3SK00</accession>
<protein>
    <submittedName>
        <fullName evidence="2">YfhO family protein</fullName>
    </submittedName>
</protein>
<dbReference type="Pfam" id="PF09586">
    <property type="entry name" value="YfhO"/>
    <property type="match status" value="1"/>
</dbReference>
<keyword evidence="1" id="KW-0472">Membrane</keyword>
<feature type="transmembrane region" description="Helical" evidence="1">
    <location>
        <begin position="150"/>
        <end position="169"/>
    </location>
</feature>
<evidence type="ECO:0000313" key="2">
    <source>
        <dbReference type="EMBL" id="MXP76959.1"/>
    </source>
</evidence>
<feature type="transmembrane region" description="Helical" evidence="1">
    <location>
        <begin position="223"/>
        <end position="246"/>
    </location>
</feature>
<keyword evidence="1" id="KW-0812">Transmembrane</keyword>